<evidence type="ECO:0000256" key="6">
    <source>
        <dbReference type="ARBA" id="ARBA00047615"/>
    </source>
</evidence>
<dbReference type="Gene3D" id="3.40.50.300">
    <property type="entry name" value="P-loop containing nucleotide triphosphate hydrolases"/>
    <property type="match status" value="1"/>
</dbReference>
<evidence type="ECO:0000256" key="2">
    <source>
        <dbReference type="ARBA" id="ARBA00022679"/>
    </source>
</evidence>
<reference evidence="9 10" key="1">
    <citation type="submission" date="2018-12" db="EMBL/GenBank/DDBJ databases">
        <authorList>
            <person name="Chong R.A."/>
        </authorList>
    </citation>
    <scope>NUCLEOTIDE SEQUENCE [LARGE SCALE GENOMIC DNA]</scope>
    <source>
        <strain evidence="9 10">Msa</strain>
    </source>
</reference>
<dbReference type="EC" id="2.7.4.25" evidence="1"/>
<feature type="domain" description="Cytidylate kinase" evidence="8">
    <location>
        <begin position="2"/>
        <end position="122"/>
    </location>
</feature>
<organism evidence="9 10">
    <name type="scientific">Buchnera aphidicola</name>
    <name type="common">Macrosiphoniella sanborni</name>
    <dbReference type="NCBI Taxonomy" id="1241865"/>
    <lineage>
        <taxon>Bacteria</taxon>
        <taxon>Pseudomonadati</taxon>
        <taxon>Pseudomonadota</taxon>
        <taxon>Gammaproteobacteria</taxon>
        <taxon>Enterobacterales</taxon>
        <taxon>Erwiniaceae</taxon>
        <taxon>Buchnera</taxon>
    </lineage>
</organism>
<dbReference type="CDD" id="cd02020">
    <property type="entry name" value="CMPK"/>
    <property type="match status" value="1"/>
</dbReference>
<dbReference type="EMBL" id="CP034864">
    <property type="protein sequence ID" value="QCI23848.1"/>
    <property type="molecule type" value="Genomic_DNA"/>
</dbReference>
<reference evidence="9 10" key="2">
    <citation type="submission" date="2019-05" db="EMBL/GenBank/DDBJ databases">
        <title>Genome evolution of the obligate endosymbiont Buchnera aphidicola.</title>
        <authorList>
            <person name="Moran N.A."/>
        </authorList>
    </citation>
    <scope>NUCLEOTIDE SEQUENCE [LARGE SCALE GENOMIC DNA]</scope>
    <source>
        <strain evidence="9 10">Msa</strain>
    </source>
</reference>
<evidence type="ECO:0000256" key="4">
    <source>
        <dbReference type="ARBA" id="ARBA00022777"/>
    </source>
</evidence>
<sequence length="128" mass="14877">MSSQLGTYPNMKKILINKQRSLKYLSGLIAEGRDMGTAVFPDAVIKFFLDADLEVRVQRRAIEFKKKGYHVNYEELFMQMKNRDESDRNRLFSPLCIPKNAIILDSTYMTLSEVIKSIIEIILKKIEI</sequence>
<name>A0A4D6YCX4_9GAMM</name>
<gene>
    <name evidence="9" type="ORF">D9V74_01460</name>
</gene>
<keyword evidence="4 9" id="KW-0418">Kinase</keyword>
<dbReference type="GO" id="GO:0005524">
    <property type="term" value="F:ATP binding"/>
    <property type="evidence" value="ECO:0007669"/>
    <property type="project" value="UniProtKB-KW"/>
</dbReference>
<evidence type="ECO:0000256" key="1">
    <source>
        <dbReference type="ARBA" id="ARBA00012906"/>
    </source>
</evidence>
<keyword evidence="3" id="KW-0547">Nucleotide-binding</keyword>
<dbReference type="Proteomes" id="UP000298745">
    <property type="component" value="Chromosome"/>
</dbReference>
<accession>A0A4D6YCX4</accession>
<proteinExistence type="predicted"/>
<evidence type="ECO:0000256" key="5">
    <source>
        <dbReference type="ARBA" id="ARBA00022840"/>
    </source>
</evidence>
<dbReference type="GO" id="GO:0036431">
    <property type="term" value="F:dCMP kinase activity"/>
    <property type="evidence" value="ECO:0007669"/>
    <property type="project" value="InterPro"/>
</dbReference>
<dbReference type="SUPFAM" id="SSF52540">
    <property type="entry name" value="P-loop containing nucleoside triphosphate hydrolases"/>
    <property type="match status" value="1"/>
</dbReference>
<dbReference type="AlphaFoldDB" id="A0A4D6YCX4"/>
<protein>
    <recommendedName>
        <fullName evidence="1">(d)CMP kinase</fullName>
        <ecNumber evidence="1">2.7.4.25</ecNumber>
    </recommendedName>
</protein>
<evidence type="ECO:0000256" key="3">
    <source>
        <dbReference type="ARBA" id="ARBA00022741"/>
    </source>
</evidence>
<dbReference type="InterPro" id="IPR027417">
    <property type="entry name" value="P-loop_NTPase"/>
</dbReference>
<dbReference type="GO" id="GO:0036430">
    <property type="term" value="F:CMP kinase activity"/>
    <property type="evidence" value="ECO:0007669"/>
    <property type="project" value="RHEA"/>
</dbReference>
<evidence type="ECO:0000259" key="8">
    <source>
        <dbReference type="Pfam" id="PF02224"/>
    </source>
</evidence>
<evidence type="ECO:0000313" key="9">
    <source>
        <dbReference type="EMBL" id="QCI23848.1"/>
    </source>
</evidence>
<evidence type="ECO:0000313" key="10">
    <source>
        <dbReference type="Proteomes" id="UP000298745"/>
    </source>
</evidence>
<keyword evidence="5" id="KW-0067">ATP-binding</keyword>
<dbReference type="Pfam" id="PF02224">
    <property type="entry name" value="Cytidylate_kin"/>
    <property type="match status" value="1"/>
</dbReference>
<dbReference type="InterPro" id="IPR011994">
    <property type="entry name" value="Cytidylate_kinase_dom"/>
</dbReference>
<comment type="catalytic activity">
    <reaction evidence="7">
        <text>CMP + ATP = CDP + ADP</text>
        <dbReference type="Rhea" id="RHEA:11600"/>
        <dbReference type="ChEBI" id="CHEBI:30616"/>
        <dbReference type="ChEBI" id="CHEBI:58069"/>
        <dbReference type="ChEBI" id="CHEBI:60377"/>
        <dbReference type="ChEBI" id="CHEBI:456216"/>
        <dbReference type="EC" id="2.7.4.25"/>
    </reaction>
</comment>
<comment type="catalytic activity">
    <reaction evidence="6">
        <text>dCMP + ATP = dCDP + ADP</text>
        <dbReference type="Rhea" id="RHEA:25094"/>
        <dbReference type="ChEBI" id="CHEBI:30616"/>
        <dbReference type="ChEBI" id="CHEBI:57566"/>
        <dbReference type="ChEBI" id="CHEBI:58593"/>
        <dbReference type="ChEBI" id="CHEBI:456216"/>
        <dbReference type="EC" id="2.7.4.25"/>
    </reaction>
</comment>
<keyword evidence="2" id="KW-0808">Transferase</keyword>
<evidence type="ECO:0000256" key="7">
    <source>
        <dbReference type="ARBA" id="ARBA00048478"/>
    </source>
</evidence>
<dbReference type="OrthoDB" id="9807434at2"/>